<gene>
    <name evidence="1" type="ORF">BW685_12890</name>
</gene>
<organism evidence="1 2">
    <name type="scientific">Burkholderia ubonensis</name>
    <dbReference type="NCBI Taxonomy" id="101571"/>
    <lineage>
        <taxon>Bacteria</taxon>
        <taxon>Pseudomonadati</taxon>
        <taxon>Pseudomonadota</taxon>
        <taxon>Betaproteobacteria</taxon>
        <taxon>Burkholderiales</taxon>
        <taxon>Burkholderiaceae</taxon>
        <taxon>Burkholderia</taxon>
        <taxon>Burkholderia cepacia complex</taxon>
    </lineage>
</organism>
<evidence type="ECO:0008006" key="3">
    <source>
        <dbReference type="Google" id="ProtNLM"/>
    </source>
</evidence>
<dbReference type="EMBL" id="MTJZ01000012">
    <property type="protein sequence ID" value="OMG73114.1"/>
    <property type="molecule type" value="Genomic_DNA"/>
</dbReference>
<accession>A0A1R1JCT4</accession>
<dbReference type="AlphaFoldDB" id="A0A1R1JCT4"/>
<proteinExistence type="predicted"/>
<evidence type="ECO:0000313" key="1">
    <source>
        <dbReference type="EMBL" id="OMG73114.1"/>
    </source>
</evidence>
<protein>
    <recommendedName>
        <fullName evidence="3">SMI1/KNR4 family protein</fullName>
    </recommendedName>
</protein>
<name>A0A1R1JCT4_9BURK</name>
<sequence>MDKEAVLAKLAWFIDSPDLATIPEEVPPRVNVPESWLNILRQDLGAKRDAVLDGWRGFDANVPSAAHFVRTRLQDVLILLQRDSPSLLYVYTADKGDINFFEGHLPLQETVPKEFSAVWQSVPQDLRRFYSEAHNGWTFLASNAMGPLPLRDWRFLSESQFDLGPDTIARMPVDPQQVVTVFHNGAGDYLCLNFADCNENGIASGLVYWHEKPTEPDFVDFWPAMNTWLSIFLENADPYP</sequence>
<dbReference type="Proteomes" id="UP000187194">
    <property type="component" value="Unassembled WGS sequence"/>
</dbReference>
<dbReference type="RefSeq" id="WP_076476981.1">
    <property type="nucleotide sequence ID" value="NZ_MTJZ01000012.1"/>
</dbReference>
<evidence type="ECO:0000313" key="2">
    <source>
        <dbReference type="Proteomes" id="UP000187194"/>
    </source>
</evidence>
<reference evidence="1 2" key="1">
    <citation type="submission" date="2017-01" db="EMBL/GenBank/DDBJ databases">
        <title>Phylogeographic, genomic and meropenem susceptibility analysis of Burkholderia ubonensis.</title>
        <authorList>
            <person name="Price E.P."/>
            <person name="Sarovich D.S."/>
            <person name="Webb J.R."/>
            <person name="Hall C.M."/>
            <person name="Sahl J.W."/>
            <person name="Kaestli M."/>
            <person name="Mayo M."/>
            <person name="Harrington G."/>
            <person name="Baker A.L."/>
            <person name="Sidak-Loftis L.C."/>
            <person name="Lummis M."/>
            <person name="Schupp J.M."/>
            <person name="Gillece J.D."/>
            <person name="Tuanyok A."/>
            <person name="Warner J."/>
            <person name="Busch J.D."/>
            <person name="Keim P."/>
            <person name="Currie B.J."/>
            <person name="Wagner D.M."/>
        </authorList>
    </citation>
    <scope>NUCLEOTIDE SEQUENCE [LARGE SCALE GENOMIC DNA]</scope>
    <source>
        <strain evidence="1 2">A21</strain>
    </source>
</reference>
<comment type="caution">
    <text evidence="1">The sequence shown here is derived from an EMBL/GenBank/DDBJ whole genome shotgun (WGS) entry which is preliminary data.</text>
</comment>